<proteinExistence type="predicted"/>
<name>A0A9X7FE66_9BIFI</name>
<dbReference type="InterPro" id="IPR017853">
    <property type="entry name" value="GH"/>
</dbReference>
<dbReference type="InterPro" id="IPR045857">
    <property type="entry name" value="O16G_dom_2"/>
</dbReference>
<protein>
    <submittedName>
        <fullName evidence="4">Glycoside hydrolase family 13 protein</fullName>
    </submittedName>
</protein>
<dbReference type="Gene3D" id="3.20.20.80">
    <property type="entry name" value="Glycosidases"/>
    <property type="match status" value="1"/>
</dbReference>
<dbReference type="Proteomes" id="UP000235293">
    <property type="component" value="Unassembled WGS sequence"/>
</dbReference>
<gene>
    <name evidence="4" type="ORF">CJ213_06365</name>
</gene>
<dbReference type="PANTHER" id="PTHR10357:SF210">
    <property type="entry name" value="MALTODEXTRIN GLUCOSIDASE"/>
    <property type="match status" value="1"/>
</dbReference>
<dbReference type="GO" id="GO:0005975">
    <property type="term" value="P:carbohydrate metabolic process"/>
    <property type="evidence" value="ECO:0007669"/>
    <property type="project" value="InterPro"/>
</dbReference>
<evidence type="ECO:0000256" key="2">
    <source>
        <dbReference type="ARBA" id="ARBA00023295"/>
    </source>
</evidence>
<evidence type="ECO:0000313" key="4">
    <source>
        <dbReference type="EMBL" id="PMC54565.1"/>
    </source>
</evidence>
<dbReference type="CDD" id="cd11338">
    <property type="entry name" value="AmyAc_CMD"/>
    <property type="match status" value="1"/>
</dbReference>
<dbReference type="SUPFAM" id="SSF51445">
    <property type="entry name" value="(Trans)glycosidases"/>
    <property type="match status" value="1"/>
</dbReference>
<dbReference type="EMBL" id="PNGY01000002">
    <property type="protein sequence ID" value="PMC54565.1"/>
    <property type="molecule type" value="Genomic_DNA"/>
</dbReference>
<dbReference type="AlphaFoldDB" id="A0A9X7FE66"/>
<keyword evidence="1 4" id="KW-0378">Hydrolase</keyword>
<keyword evidence="2" id="KW-0326">Glycosidase</keyword>
<dbReference type="SMART" id="SM00642">
    <property type="entry name" value="Aamy"/>
    <property type="match status" value="1"/>
</dbReference>
<dbReference type="Gene3D" id="3.90.400.10">
    <property type="entry name" value="Oligo-1,6-glucosidase, Domain 2"/>
    <property type="match status" value="1"/>
</dbReference>
<feature type="domain" description="Glycosyl hydrolase family 13 catalytic" evidence="3">
    <location>
        <begin position="18"/>
        <end position="378"/>
    </location>
</feature>
<evidence type="ECO:0000256" key="1">
    <source>
        <dbReference type="ARBA" id="ARBA00022801"/>
    </source>
</evidence>
<comment type="caution">
    <text evidence="4">The sequence shown here is derived from an EMBL/GenBank/DDBJ whole genome shotgun (WGS) entry which is preliminary data.</text>
</comment>
<reference evidence="4 5" key="1">
    <citation type="submission" date="2017-09" db="EMBL/GenBank/DDBJ databases">
        <title>Bacterial strain isolated from the female urinary microbiota.</title>
        <authorList>
            <person name="Thomas-White K."/>
            <person name="Kumar N."/>
            <person name="Forster S."/>
            <person name="Putonti C."/>
            <person name="Lawley T."/>
            <person name="Wolfe A.J."/>
        </authorList>
    </citation>
    <scope>NUCLEOTIDE SEQUENCE [LARGE SCALE GENOMIC DNA]</scope>
    <source>
        <strain evidence="4 5">UMB0411</strain>
    </source>
</reference>
<dbReference type="PANTHER" id="PTHR10357">
    <property type="entry name" value="ALPHA-AMYLASE FAMILY MEMBER"/>
    <property type="match status" value="1"/>
</dbReference>
<evidence type="ECO:0000313" key="5">
    <source>
        <dbReference type="Proteomes" id="UP000235293"/>
    </source>
</evidence>
<dbReference type="GO" id="GO:0016798">
    <property type="term" value="F:hydrolase activity, acting on glycosyl bonds"/>
    <property type="evidence" value="ECO:0007669"/>
    <property type="project" value="UniProtKB-KW"/>
</dbReference>
<evidence type="ECO:0000259" key="3">
    <source>
        <dbReference type="SMART" id="SM00642"/>
    </source>
</evidence>
<dbReference type="InterPro" id="IPR006047">
    <property type="entry name" value="GH13_cat_dom"/>
</dbReference>
<accession>A0A9X7FE66</accession>
<organism evidence="4 5">
    <name type="scientific">Gardnerella swidsinskii</name>
    <dbReference type="NCBI Taxonomy" id="2792979"/>
    <lineage>
        <taxon>Bacteria</taxon>
        <taxon>Bacillati</taxon>
        <taxon>Actinomycetota</taxon>
        <taxon>Actinomycetes</taxon>
        <taxon>Bifidobacteriales</taxon>
        <taxon>Bifidobacteriaceae</taxon>
        <taxon>Gardnerella</taxon>
    </lineage>
</organism>
<dbReference type="Pfam" id="PF00128">
    <property type="entry name" value="Alpha-amylase"/>
    <property type="match status" value="1"/>
</dbReference>
<sequence length="463" mass="53777">MGFIMSIPQWLPDARFYQIFPDRFHRCEGYGMLTEGHVPLDPWDAEPTRENFLGGNIAGITEKLDYIHDLGCNALYLNPIFSAATNHRYDANDYFKIDPLLGTLEDFHTLVDEAHKRNIRIVLDAVLNHCGKTHWMFQDVVKNEENSEYVNYFSVKNFPVKSLPVPNYKTCSGCEYLPKWNVFNPKVREHHFNVARYWIDQGIDGYRLDVPYFIYPEFWQDFRQVVKAKNSELCLIAEEWRDPAQWLQGDTTDSTMNYTLRDLVLGFTATKRFNAYDFVNGINRLQERIPYGYHHGMMNLLGSHDTERVLTAHQNNTEDCITAYYCMFACEGAPMIYYGDELGMVGDNDPGCRSGMQWDSLDANAEIFRTIVQLNALRRDHIALRRGTQSCYAVDEDTVIISREHKEESLLMIISRNNLVEYNSSKLPQQLQNHNWRIINGVTVGNSWRPNKDNSMIVLQAQQ</sequence>